<keyword evidence="2" id="KW-1185">Reference proteome</keyword>
<accession>A0A6G7GBP5</accession>
<organism evidence="1 2">
    <name type="scientific">Microbacterium phage IAmGroot</name>
    <dbReference type="NCBI Taxonomy" id="2588486"/>
    <lineage>
        <taxon>Viruses</taxon>
        <taxon>Duplodnaviria</taxon>
        <taxon>Heunggongvirae</taxon>
        <taxon>Uroviricota</taxon>
        <taxon>Caudoviricetes</taxon>
        <taxon>Casidaviridae</taxon>
        <taxon>Gardenstatevirus</taxon>
        <taxon>Gardenstatevirus iamgroot</taxon>
    </lineage>
</organism>
<reference evidence="2" key="1">
    <citation type="submission" date="2019-05" db="EMBL/GenBank/DDBJ databases">
        <authorList>
            <person name="Matney K."/>
            <person name="Lacafta O."/>
            <person name="Ahmed J."/>
            <person name="Anderson S."/>
            <person name="Assadpour T."/>
            <person name="Espinosa K."/>
            <person name="Gadsden T."/>
            <person name="Graham A."/>
            <person name="Hajjar W."/>
            <person name="Howard T."/>
            <person name="Matsen K."/>
            <person name="Osu J."/>
            <person name="Rup E."/>
            <person name="Sang H."/>
            <person name="Wadi S."/>
            <person name="McNeal J."/>
            <person name="Temple L."/>
        </authorList>
    </citation>
    <scope>NUCLEOTIDE SEQUENCE [LARGE SCALE GENOMIC DNA]</scope>
</reference>
<name>A0A6G7GBP5_9CAUD</name>
<proteinExistence type="predicted"/>
<protein>
    <submittedName>
        <fullName evidence="1">Tail assembly chaperone</fullName>
    </submittedName>
</protein>
<evidence type="ECO:0000313" key="1">
    <source>
        <dbReference type="EMBL" id="QIH95251.1"/>
    </source>
</evidence>
<gene>
    <name evidence="1" type="primary">14</name>
    <name evidence="1" type="ORF">SEA_IAMGROOT_14</name>
</gene>
<evidence type="ECO:0000313" key="2">
    <source>
        <dbReference type="Proteomes" id="UP000317085"/>
    </source>
</evidence>
<sequence length="204" mass="22705">MAARKTANPIAAEALSLNIAFVFEGREYSAPPTSEWSIDALEAFENGRILAMLRLILSDEDFSAFRSRHNKVAELNAFITAMQKAQGIAGKLTQLAAHLRYRRDAVEADLLRFYGVDLGGLWTGELSLRRLSVLIAQLPPDAALSRAGLPSTAFGWDTSAFLLADVFHALTGKPHPNRPAAQTRSERYRSLRERLEEQRARLNR</sequence>
<dbReference type="Proteomes" id="UP000317085">
    <property type="component" value="Segment"/>
</dbReference>
<dbReference type="EMBL" id="MK880124">
    <property type="protein sequence ID" value="QIH95251.1"/>
    <property type="molecule type" value="Genomic_DNA"/>
</dbReference>